<comment type="similarity">
    <text evidence="1">Belongs to the Rpn/YhgA-like nuclease family.</text>
</comment>
<feature type="domain" description="Transposase (putative) YhgA-like" evidence="2">
    <location>
        <begin position="6"/>
        <end position="197"/>
    </location>
</feature>
<name>A0A510G757_9RICK</name>
<dbReference type="KEGG" id="ras:RAS_04650"/>
<dbReference type="InterPro" id="IPR051699">
    <property type="entry name" value="Rpn/YhgA-like_nuclease"/>
</dbReference>
<dbReference type="EMBL" id="AP019563">
    <property type="protein sequence ID" value="BBJ31356.1"/>
    <property type="molecule type" value="Genomic_DNA"/>
</dbReference>
<dbReference type="GO" id="GO:1990238">
    <property type="term" value="F:double-stranded DNA endonuclease activity"/>
    <property type="evidence" value="ECO:0007669"/>
    <property type="project" value="TreeGrafter"/>
</dbReference>
<dbReference type="InterPro" id="IPR010106">
    <property type="entry name" value="RpnA"/>
</dbReference>
<dbReference type="InterPro" id="IPR006842">
    <property type="entry name" value="Transposase_31"/>
</dbReference>
<gene>
    <name evidence="3" type="ORF">RAS_04650</name>
</gene>
<evidence type="ECO:0000259" key="2">
    <source>
        <dbReference type="Pfam" id="PF04754"/>
    </source>
</evidence>
<evidence type="ECO:0000313" key="3">
    <source>
        <dbReference type="EMBL" id="BBJ31356.1"/>
    </source>
</evidence>
<sequence length="326" mass="38217">MAKKLKHDALVKKILTEKIAAQEFLEHYLPSDFKELIDLKAITVEKESFVEDDLKRKYSDIIYSVKTKDQEKAFVYVLIEAQSSCDYWIALRLWKYMLLLCERHMTNKEKLPLICPLLIYNGSEVYSAPRNFWELFTKPEQAKKLMVKDYQLVDLQSQSDDEIAKKKHLGMMEYFLKHIYQRDMLKLWDEFLTRFKPSLIMDKESGYIYLRSFLWYTDAKISEEKQQELEQIIVKHLSTEEKDNIMRTIAQKYIDEGIQHGIIQGIEKGKAEGIQIGQMKGKAEGKAEENIRVKTEVARKMLSQGCNFSLISSVTGLEEDLIRSLS</sequence>
<dbReference type="NCBIfam" id="TIGR01784">
    <property type="entry name" value="T_den_put_tspse"/>
    <property type="match status" value="1"/>
</dbReference>
<evidence type="ECO:0000313" key="4">
    <source>
        <dbReference type="Proteomes" id="UP000321183"/>
    </source>
</evidence>
<reference evidence="3 4" key="1">
    <citation type="submission" date="2019-04" db="EMBL/GenBank/DDBJ databases">
        <title>Draft genome sequence of Rickettsia asiatica Maytaro1284.</title>
        <authorList>
            <person name="Thu M."/>
            <person name="Qiu Y."/>
            <person name="Nakao R."/>
        </authorList>
    </citation>
    <scope>NUCLEOTIDE SEQUENCE [LARGE SCALE GENOMIC DNA]</scope>
    <source>
        <strain evidence="3 4">Maytaro1284</strain>
    </source>
</reference>
<dbReference type="Pfam" id="PF04754">
    <property type="entry name" value="Transposase_31"/>
    <property type="match status" value="1"/>
</dbReference>
<organism evidence="3 4">
    <name type="scientific">Rickettsia asiatica</name>
    <dbReference type="NCBI Taxonomy" id="238800"/>
    <lineage>
        <taxon>Bacteria</taxon>
        <taxon>Pseudomonadati</taxon>
        <taxon>Pseudomonadota</taxon>
        <taxon>Alphaproteobacteria</taxon>
        <taxon>Rickettsiales</taxon>
        <taxon>Rickettsiaceae</taxon>
        <taxon>Rickettsieae</taxon>
        <taxon>Rickettsia</taxon>
        <taxon>spotted fever group</taxon>
    </lineage>
</organism>
<accession>A0A510G757</accession>
<dbReference type="PANTHER" id="PTHR34611:SF2">
    <property type="entry name" value="INACTIVE RECOMBINATION-PROMOTING NUCLEASE-LIKE PROTEIN RPNE-RELATED"/>
    <property type="match status" value="1"/>
</dbReference>
<proteinExistence type="inferred from homology"/>
<dbReference type="RefSeq" id="WP_147142017.1">
    <property type="nucleotide sequence ID" value="NZ_AP019563.1"/>
</dbReference>
<keyword evidence="4" id="KW-1185">Reference proteome</keyword>
<dbReference type="GO" id="GO:0006310">
    <property type="term" value="P:DNA recombination"/>
    <property type="evidence" value="ECO:0007669"/>
    <property type="project" value="TreeGrafter"/>
</dbReference>
<dbReference type="Proteomes" id="UP000321183">
    <property type="component" value="Chromosome"/>
</dbReference>
<dbReference type="PANTHER" id="PTHR34611">
    <property type="match status" value="1"/>
</dbReference>
<protein>
    <submittedName>
        <fullName evidence="3">Transposase</fullName>
    </submittedName>
</protein>
<evidence type="ECO:0000256" key="1">
    <source>
        <dbReference type="ARBA" id="ARBA00009787"/>
    </source>
</evidence>
<dbReference type="AlphaFoldDB" id="A0A510G757"/>